<reference evidence="4" key="1">
    <citation type="submission" date="2012-01" db="EMBL/GenBank/DDBJ databases">
        <authorList>
            <person name="Walter R."/>
            <person name="Schartl M."/>
            <person name="Warren W."/>
        </authorList>
    </citation>
    <scope>NUCLEOTIDE SEQUENCE [LARGE SCALE GENOMIC DNA]</scope>
    <source>
        <strain evidence="4">JP 163 A</strain>
    </source>
</reference>
<dbReference type="Pfam" id="PF00059">
    <property type="entry name" value="Lectin_C"/>
    <property type="match status" value="2"/>
</dbReference>
<accession>A0A3B5Q4H6</accession>
<dbReference type="InterPro" id="IPR018378">
    <property type="entry name" value="C-type_lectin_CS"/>
</dbReference>
<dbReference type="PANTHER" id="PTHR45784:SF3">
    <property type="entry name" value="C-TYPE LECTIN DOMAIN FAMILY 4 MEMBER K-LIKE-RELATED"/>
    <property type="match status" value="1"/>
</dbReference>
<dbReference type="InterPro" id="IPR016186">
    <property type="entry name" value="C-type_lectin-like/link_sf"/>
</dbReference>
<dbReference type="GeneTree" id="ENSGT01100000263473"/>
<feature type="domain" description="C-type lectin" evidence="2">
    <location>
        <begin position="38"/>
        <end position="157"/>
    </location>
</feature>
<dbReference type="InterPro" id="IPR016187">
    <property type="entry name" value="CTDL_fold"/>
</dbReference>
<dbReference type="InterPro" id="IPR001304">
    <property type="entry name" value="C-type_lectin-like"/>
</dbReference>
<dbReference type="InParanoid" id="A0A3B5Q4H6"/>
<proteinExistence type="predicted"/>
<dbReference type="SMART" id="SM00034">
    <property type="entry name" value="CLECT"/>
    <property type="match status" value="2"/>
</dbReference>
<organism evidence="3 4">
    <name type="scientific">Xiphophorus maculatus</name>
    <name type="common">Southern platyfish</name>
    <name type="synonym">Platypoecilus maculatus</name>
    <dbReference type="NCBI Taxonomy" id="8083"/>
    <lineage>
        <taxon>Eukaryota</taxon>
        <taxon>Metazoa</taxon>
        <taxon>Chordata</taxon>
        <taxon>Craniata</taxon>
        <taxon>Vertebrata</taxon>
        <taxon>Euteleostomi</taxon>
        <taxon>Actinopterygii</taxon>
        <taxon>Neopterygii</taxon>
        <taxon>Teleostei</taxon>
        <taxon>Neoteleostei</taxon>
        <taxon>Acanthomorphata</taxon>
        <taxon>Ovalentaria</taxon>
        <taxon>Atherinomorphae</taxon>
        <taxon>Cyprinodontiformes</taxon>
        <taxon>Poeciliidae</taxon>
        <taxon>Poeciliinae</taxon>
        <taxon>Xiphophorus</taxon>
    </lineage>
</organism>
<dbReference type="PROSITE" id="PS00615">
    <property type="entry name" value="C_TYPE_LECTIN_1"/>
    <property type="match status" value="2"/>
</dbReference>
<sequence>MACLFLFEENSTMDHCFALRTLLFFGFILNTFSQVREFHYINMSKTWDEARQYCREKYTDLAKIESKEDISRLSAPFSYTWVWFGLRDDPQSWKDTMGSDANSWRWSTSGETGQTAYHTWSLGEPNYIDANETCVVMTGTGQWADRTCSLQRNFICFTITERNEKEYVHISAQETWSSALTYHTDLAMIENEAENAEARNANPATSEVWIGLYRVPWIWADESQTFFQPWHFSLNNNGGKQHCGTENNVHQWADEDCGARRPFICHRVLTKLTIVRIKSVTDIDWTDPAVNSQILQQLGALLTHRGWTDLKLRWKRLPSKNHKEKCAKSECKSQV</sequence>
<dbReference type="Ensembl" id="ENSXMAT00000028993.1">
    <property type="protein sequence ID" value="ENSXMAP00000025159.1"/>
    <property type="gene ID" value="ENSXMAG00000022865.1"/>
</dbReference>
<dbReference type="SUPFAM" id="SSF56436">
    <property type="entry name" value="C-type lectin-like"/>
    <property type="match status" value="2"/>
</dbReference>
<reference evidence="3" key="3">
    <citation type="submission" date="2025-08" db="UniProtKB">
        <authorList>
            <consortium name="Ensembl"/>
        </authorList>
    </citation>
    <scope>IDENTIFICATION</scope>
    <source>
        <strain evidence="3">JP 163 A</strain>
    </source>
</reference>
<evidence type="ECO:0000313" key="3">
    <source>
        <dbReference type="Ensembl" id="ENSXMAP00000025159.1"/>
    </source>
</evidence>
<protein>
    <submittedName>
        <fullName evidence="3">Macrophage mannose receptor 1-like</fullName>
    </submittedName>
</protein>
<dbReference type="AlphaFoldDB" id="A0A3B5Q4H6"/>
<dbReference type="PANTHER" id="PTHR45784">
    <property type="entry name" value="C-TYPE LECTIN DOMAIN FAMILY 20 MEMBER A-RELATED"/>
    <property type="match status" value="1"/>
</dbReference>
<keyword evidence="1" id="KW-1015">Disulfide bond</keyword>
<dbReference type="Proteomes" id="UP000002852">
    <property type="component" value="Unassembled WGS sequence"/>
</dbReference>
<name>A0A3B5Q4H6_XIPMA</name>
<reference evidence="3" key="4">
    <citation type="submission" date="2025-09" db="UniProtKB">
        <authorList>
            <consortium name="Ensembl"/>
        </authorList>
    </citation>
    <scope>IDENTIFICATION</scope>
    <source>
        <strain evidence="3">JP 163 A</strain>
    </source>
</reference>
<dbReference type="OMA" id="CAKSECK"/>
<keyword evidence="4" id="KW-1185">Reference proteome</keyword>
<reference evidence="4" key="2">
    <citation type="journal article" date="2013" name="Nat. Genet.">
        <title>The genome of the platyfish, Xiphophorus maculatus, provides insights into evolutionary adaptation and several complex traits.</title>
        <authorList>
            <person name="Schartl M."/>
            <person name="Walter R.B."/>
            <person name="Shen Y."/>
            <person name="Garcia T."/>
            <person name="Catchen J."/>
            <person name="Amores A."/>
            <person name="Braasch I."/>
            <person name="Chalopin D."/>
            <person name="Volff J.N."/>
            <person name="Lesch K.P."/>
            <person name="Bisazza A."/>
            <person name="Minx P."/>
            <person name="Hillier L."/>
            <person name="Wilson R.K."/>
            <person name="Fuerstenberg S."/>
            <person name="Boore J."/>
            <person name="Searle S."/>
            <person name="Postlethwait J.H."/>
            <person name="Warren W.C."/>
        </authorList>
    </citation>
    <scope>NUCLEOTIDE SEQUENCE [LARGE SCALE GENOMIC DNA]</scope>
    <source>
        <strain evidence="4">JP 163 A</strain>
    </source>
</reference>
<dbReference type="PROSITE" id="PS50041">
    <property type="entry name" value="C_TYPE_LECTIN_2"/>
    <property type="match status" value="2"/>
</dbReference>
<feature type="domain" description="C-type lectin" evidence="2">
    <location>
        <begin position="162"/>
        <end position="266"/>
    </location>
</feature>
<evidence type="ECO:0000313" key="4">
    <source>
        <dbReference type="Proteomes" id="UP000002852"/>
    </source>
</evidence>
<evidence type="ECO:0000259" key="2">
    <source>
        <dbReference type="PROSITE" id="PS50041"/>
    </source>
</evidence>
<evidence type="ECO:0000256" key="1">
    <source>
        <dbReference type="ARBA" id="ARBA00023157"/>
    </source>
</evidence>
<dbReference type="Gene3D" id="3.10.100.10">
    <property type="entry name" value="Mannose-Binding Protein A, subunit A"/>
    <property type="match status" value="2"/>
</dbReference>